<organism evidence="3 4">
    <name type="scientific">Jeotgalibaca porci</name>
    <dbReference type="NCBI Taxonomy" id="1868793"/>
    <lineage>
        <taxon>Bacteria</taxon>
        <taxon>Bacillati</taxon>
        <taxon>Bacillota</taxon>
        <taxon>Bacilli</taxon>
        <taxon>Lactobacillales</taxon>
        <taxon>Carnobacteriaceae</taxon>
        <taxon>Jeotgalibaca</taxon>
    </lineage>
</organism>
<dbReference type="InterPro" id="IPR028098">
    <property type="entry name" value="Glyco_trans_4-like_N"/>
</dbReference>
<dbReference type="RefSeq" id="WP_166062121.1">
    <property type="nucleotide sequence ID" value="NZ_CP049889.1"/>
</dbReference>
<dbReference type="InterPro" id="IPR050194">
    <property type="entry name" value="Glycosyltransferase_grp1"/>
</dbReference>
<evidence type="ECO:0000259" key="2">
    <source>
        <dbReference type="Pfam" id="PF13439"/>
    </source>
</evidence>
<dbReference type="GeneID" id="94552190"/>
<dbReference type="SUPFAM" id="SSF53756">
    <property type="entry name" value="UDP-Glycosyltransferase/glycogen phosphorylase"/>
    <property type="match status" value="1"/>
</dbReference>
<dbReference type="KEGG" id="jpo:G7058_02790"/>
<accession>A0A6G7WFQ2</accession>
<sequence>MKVLLYSGDLRFIKHSGLGKAVEHQKTALASAGVIYTTNPADTYDIVHMNTYFPKSVLFAKKMKRKGIPVVYHAHSTKQDFRNSFRFSNVLAPHFEKWIVRSYNLGDVVVTPTAYAKALLEESGVTTPIYPISNGIDLQYYAATDAMRKQFREAYGYNEQDKIVMAVGHYIKRKGILDFVELAKRLPEYKFIWFGYTSMVEIPSEIQEAVKVDLPNLQFAGYIPAEELRNAYAGVDLFLFPTYEETEGIVLLEAMAMQQNILLRDIPIYSEYISGEHVYKAADVVSFAETITKLFNGELPTLVFNAYEEVKKRDINQVGEQLRALYAQTLSRYHDVMGDGPTP</sequence>
<dbReference type="Gene3D" id="3.40.50.2000">
    <property type="entry name" value="Glycogen Phosphorylase B"/>
    <property type="match status" value="2"/>
</dbReference>
<keyword evidence="4" id="KW-1185">Reference proteome</keyword>
<dbReference type="PANTHER" id="PTHR45947">
    <property type="entry name" value="SULFOQUINOVOSYL TRANSFERASE SQD2"/>
    <property type="match status" value="1"/>
</dbReference>
<dbReference type="Pfam" id="PF00534">
    <property type="entry name" value="Glycos_transf_1"/>
    <property type="match status" value="1"/>
</dbReference>
<proteinExistence type="predicted"/>
<dbReference type="EMBL" id="CP049889">
    <property type="protein sequence ID" value="QIK51076.1"/>
    <property type="molecule type" value="Genomic_DNA"/>
</dbReference>
<protein>
    <submittedName>
        <fullName evidence="3">Glycosyltransferase family 4 protein</fullName>
    </submittedName>
</protein>
<dbReference type="InterPro" id="IPR001296">
    <property type="entry name" value="Glyco_trans_1"/>
</dbReference>
<dbReference type="Pfam" id="PF13439">
    <property type="entry name" value="Glyco_transf_4"/>
    <property type="match status" value="1"/>
</dbReference>
<dbReference type="GO" id="GO:0016757">
    <property type="term" value="F:glycosyltransferase activity"/>
    <property type="evidence" value="ECO:0007669"/>
    <property type="project" value="InterPro"/>
</dbReference>
<evidence type="ECO:0000313" key="4">
    <source>
        <dbReference type="Proteomes" id="UP000501830"/>
    </source>
</evidence>
<evidence type="ECO:0000259" key="1">
    <source>
        <dbReference type="Pfam" id="PF00534"/>
    </source>
</evidence>
<dbReference type="PANTHER" id="PTHR45947:SF3">
    <property type="entry name" value="SULFOQUINOVOSYL TRANSFERASE SQD2"/>
    <property type="match status" value="1"/>
</dbReference>
<gene>
    <name evidence="3" type="ORF">G7058_02790</name>
</gene>
<feature type="domain" description="Glycosyltransferase subfamily 4-like N-terminal" evidence="2">
    <location>
        <begin position="43"/>
        <end position="139"/>
    </location>
</feature>
<name>A0A6G7WFQ2_9LACT</name>
<feature type="domain" description="Glycosyl transferase family 1" evidence="1">
    <location>
        <begin position="148"/>
        <end position="298"/>
    </location>
</feature>
<reference evidence="3 4" key="1">
    <citation type="journal article" date="2017" name="Int. J. Syst. Evol. Microbiol.">
        <title>Jeotgalibaca porci sp. nov. and Jeotgalibaca arthritidis sp. nov., isolated from pigs, and emended description of the genus Jeotgalibaca.</title>
        <authorList>
            <person name="Zamora L."/>
            <person name="Perez-Sancho M."/>
            <person name="Dominguez L."/>
            <person name="Fernandez-Garayzabal J.F."/>
            <person name="Vela A.I."/>
        </authorList>
    </citation>
    <scope>NUCLEOTIDE SEQUENCE [LARGE SCALE GENOMIC DNA]</scope>
    <source>
        <strain evidence="3 4">CCUG 69148</strain>
    </source>
</reference>
<keyword evidence="3" id="KW-0808">Transferase</keyword>
<dbReference type="Proteomes" id="UP000501830">
    <property type="component" value="Chromosome"/>
</dbReference>
<dbReference type="AlphaFoldDB" id="A0A6G7WFQ2"/>
<evidence type="ECO:0000313" key="3">
    <source>
        <dbReference type="EMBL" id="QIK51076.1"/>
    </source>
</evidence>